<organism evidence="1 2">
    <name type="scientific">Pistacia integerrima</name>
    <dbReference type="NCBI Taxonomy" id="434235"/>
    <lineage>
        <taxon>Eukaryota</taxon>
        <taxon>Viridiplantae</taxon>
        <taxon>Streptophyta</taxon>
        <taxon>Embryophyta</taxon>
        <taxon>Tracheophyta</taxon>
        <taxon>Spermatophyta</taxon>
        <taxon>Magnoliopsida</taxon>
        <taxon>eudicotyledons</taxon>
        <taxon>Gunneridae</taxon>
        <taxon>Pentapetalae</taxon>
        <taxon>rosids</taxon>
        <taxon>malvids</taxon>
        <taxon>Sapindales</taxon>
        <taxon>Anacardiaceae</taxon>
        <taxon>Pistacia</taxon>
    </lineage>
</organism>
<keyword evidence="2" id="KW-1185">Reference proteome</keyword>
<sequence length="155" mass="17380">MFCFACSSIIGAAYNLKALTFDYYKNSCPNLEDNCGRSLVRKISLLDGLPVLATFLRLIFRDCQVQVCILNFNINGLVNNGKVYLTNKRLEAVSLSGGPLIKIRFGRKDSKLTFIFPPAGVSVNRLLSVFRNERRGSSRHDGCTYPRSWALPKHS</sequence>
<evidence type="ECO:0000313" key="1">
    <source>
        <dbReference type="EMBL" id="KAJ0017853.1"/>
    </source>
</evidence>
<name>A0ACC0XHI0_9ROSI</name>
<dbReference type="EMBL" id="CM047747">
    <property type="protein sequence ID" value="KAJ0017853.1"/>
    <property type="molecule type" value="Genomic_DNA"/>
</dbReference>
<reference evidence="2" key="1">
    <citation type="journal article" date="2023" name="G3 (Bethesda)">
        <title>Genome assembly and association tests identify interacting loci associated with vigor, precocity, and sex in interspecific pistachio rootstocks.</title>
        <authorList>
            <person name="Palmer W."/>
            <person name="Jacygrad E."/>
            <person name="Sagayaradj S."/>
            <person name="Cavanaugh K."/>
            <person name="Han R."/>
            <person name="Bertier L."/>
            <person name="Beede B."/>
            <person name="Kafkas S."/>
            <person name="Golino D."/>
            <person name="Preece J."/>
            <person name="Michelmore R."/>
        </authorList>
    </citation>
    <scope>NUCLEOTIDE SEQUENCE [LARGE SCALE GENOMIC DNA]</scope>
</reference>
<evidence type="ECO:0000313" key="2">
    <source>
        <dbReference type="Proteomes" id="UP001163603"/>
    </source>
</evidence>
<gene>
    <name evidence="1" type="ORF">Pint_09835</name>
</gene>
<accession>A0ACC0XHI0</accession>
<dbReference type="Proteomes" id="UP001163603">
    <property type="component" value="Chromosome 12"/>
</dbReference>
<protein>
    <submittedName>
        <fullName evidence="1">Uncharacterized protein</fullName>
    </submittedName>
</protein>
<proteinExistence type="predicted"/>
<comment type="caution">
    <text evidence="1">The sequence shown here is derived from an EMBL/GenBank/DDBJ whole genome shotgun (WGS) entry which is preliminary data.</text>
</comment>